<dbReference type="EMBL" id="CABITT030000003">
    <property type="protein sequence ID" value="VVA98116.1"/>
    <property type="molecule type" value="Genomic_DNA"/>
</dbReference>
<evidence type="ECO:0000256" key="1">
    <source>
        <dbReference type="SAM" id="MobiDB-lite"/>
    </source>
</evidence>
<evidence type="ECO:0000313" key="3">
    <source>
        <dbReference type="Proteomes" id="UP000489600"/>
    </source>
</evidence>
<keyword evidence="3" id="KW-1185">Reference proteome</keyword>
<protein>
    <submittedName>
        <fullName evidence="2">Uncharacterized protein</fullName>
    </submittedName>
</protein>
<proteinExistence type="predicted"/>
<comment type="caution">
    <text evidence="2">The sequence shown here is derived from an EMBL/GenBank/DDBJ whole genome shotgun (WGS) entry which is preliminary data.</text>
</comment>
<dbReference type="Proteomes" id="UP000489600">
    <property type="component" value="Unassembled WGS sequence"/>
</dbReference>
<evidence type="ECO:0000313" key="2">
    <source>
        <dbReference type="EMBL" id="VVA98116.1"/>
    </source>
</evidence>
<gene>
    <name evidence="2" type="ORF">ANE_LOCUS8561</name>
</gene>
<name>A0A565BBB9_9BRAS</name>
<dbReference type="AlphaFoldDB" id="A0A565BBB9"/>
<feature type="region of interest" description="Disordered" evidence="1">
    <location>
        <begin position="1"/>
        <end position="130"/>
    </location>
</feature>
<feature type="compositionally biased region" description="Basic and acidic residues" evidence="1">
    <location>
        <begin position="110"/>
        <end position="130"/>
    </location>
</feature>
<feature type="compositionally biased region" description="Basic and acidic residues" evidence="1">
    <location>
        <begin position="87"/>
        <end position="102"/>
    </location>
</feature>
<feature type="compositionally biased region" description="Acidic residues" evidence="1">
    <location>
        <begin position="60"/>
        <end position="69"/>
    </location>
</feature>
<reference evidence="2" key="1">
    <citation type="submission" date="2019-07" db="EMBL/GenBank/DDBJ databases">
        <authorList>
            <person name="Dittberner H."/>
        </authorList>
    </citation>
    <scope>NUCLEOTIDE SEQUENCE [LARGE SCALE GENOMIC DNA]</scope>
</reference>
<organism evidence="2 3">
    <name type="scientific">Arabis nemorensis</name>
    <dbReference type="NCBI Taxonomy" id="586526"/>
    <lineage>
        <taxon>Eukaryota</taxon>
        <taxon>Viridiplantae</taxon>
        <taxon>Streptophyta</taxon>
        <taxon>Embryophyta</taxon>
        <taxon>Tracheophyta</taxon>
        <taxon>Spermatophyta</taxon>
        <taxon>Magnoliopsida</taxon>
        <taxon>eudicotyledons</taxon>
        <taxon>Gunneridae</taxon>
        <taxon>Pentapetalae</taxon>
        <taxon>rosids</taxon>
        <taxon>malvids</taxon>
        <taxon>Brassicales</taxon>
        <taxon>Brassicaceae</taxon>
        <taxon>Arabideae</taxon>
        <taxon>Arabis</taxon>
    </lineage>
</organism>
<accession>A0A565BBB9</accession>
<sequence length="130" mass="15157">MEYYEAEEGHYELISSEEYDEQIQSLSDGDVDYEAPPWPGDCYSRSDFEEATDVEGSNSEFEDESDGEDFEPKTPYYEESDSQFSGEETKQYGEETWHHEIESEAEEAWDERTDSEFSYETKPECEGSPQ</sequence>